<evidence type="ECO:0000256" key="8">
    <source>
        <dbReference type="ARBA" id="ARBA00022840"/>
    </source>
</evidence>
<dbReference type="InterPro" id="IPR043519">
    <property type="entry name" value="NT_sf"/>
</dbReference>
<dbReference type="GO" id="GO:0042245">
    <property type="term" value="P:RNA repair"/>
    <property type="evidence" value="ECO:0007669"/>
    <property type="project" value="UniProtKB-KW"/>
</dbReference>
<evidence type="ECO:0000256" key="5">
    <source>
        <dbReference type="ARBA" id="ARBA00022723"/>
    </source>
</evidence>
<dbReference type="SUPFAM" id="SSF81301">
    <property type="entry name" value="Nucleotidyltransferase"/>
    <property type="match status" value="1"/>
</dbReference>
<dbReference type="PIRSF" id="PIRSF000813">
    <property type="entry name" value="CCA_bact"/>
    <property type="match status" value="1"/>
</dbReference>
<dbReference type="GO" id="GO:0005524">
    <property type="term" value="F:ATP binding"/>
    <property type="evidence" value="ECO:0007669"/>
    <property type="project" value="UniProtKB-UniRule"/>
</dbReference>
<evidence type="ECO:0000256" key="9">
    <source>
        <dbReference type="ARBA" id="ARBA00022842"/>
    </source>
</evidence>
<keyword evidence="9 11" id="KW-0460">Magnesium</keyword>
<evidence type="ECO:0000313" key="14">
    <source>
        <dbReference type="Proteomes" id="UP000318199"/>
    </source>
</evidence>
<feature type="binding site" evidence="11">
    <location>
        <position position="8"/>
    </location>
    <ligand>
        <name>CTP</name>
        <dbReference type="ChEBI" id="CHEBI:37563"/>
    </ligand>
</feature>
<dbReference type="InterPro" id="IPR032828">
    <property type="entry name" value="PolyA_RNA-bd"/>
</dbReference>
<evidence type="ECO:0000313" key="13">
    <source>
        <dbReference type="EMBL" id="TWO70498.1"/>
    </source>
</evidence>
<dbReference type="PANTHER" id="PTHR47545">
    <property type="entry name" value="MULTIFUNCTIONAL CCA PROTEIN"/>
    <property type="match status" value="1"/>
</dbReference>
<feature type="binding site" evidence="11">
    <location>
        <position position="11"/>
    </location>
    <ligand>
        <name>CTP</name>
        <dbReference type="ChEBI" id="CHEBI:37563"/>
    </ligand>
</feature>
<dbReference type="PROSITE" id="PS51831">
    <property type="entry name" value="HD"/>
    <property type="match status" value="1"/>
</dbReference>
<dbReference type="InterPro" id="IPR006674">
    <property type="entry name" value="HD_domain"/>
</dbReference>
<feature type="binding site" evidence="11">
    <location>
        <position position="8"/>
    </location>
    <ligand>
        <name>ATP</name>
        <dbReference type="ChEBI" id="CHEBI:30616"/>
    </ligand>
</feature>
<keyword evidence="10 11" id="KW-0694">RNA-binding</keyword>
<comment type="domain">
    <text evidence="11">Comprises two domains: an N-terminal domain containing the nucleotidyltransferase activity and a C-terminal HD domain associated with both phosphodiesterase and phosphatase activities.</text>
</comment>
<organism evidence="13 14">
    <name type="scientific">Caenimonas sedimenti</name>
    <dbReference type="NCBI Taxonomy" id="2596921"/>
    <lineage>
        <taxon>Bacteria</taxon>
        <taxon>Pseudomonadati</taxon>
        <taxon>Pseudomonadota</taxon>
        <taxon>Betaproteobacteria</taxon>
        <taxon>Burkholderiales</taxon>
        <taxon>Comamonadaceae</taxon>
        <taxon>Caenimonas</taxon>
    </lineage>
</organism>
<protein>
    <recommendedName>
        <fullName evidence="11">Multifunctional CCA protein</fullName>
    </recommendedName>
    <domain>
        <recommendedName>
            <fullName evidence="11">CCA-adding enzyme</fullName>
            <ecNumber evidence="11">2.7.7.72</ecNumber>
        </recommendedName>
        <alternativeName>
            <fullName evidence="11">CCA tRNA nucleotidyltransferase</fullName>
        </alternativeName>
        <alternativeName>
            <fullName evidence="11">tRNA CCA-pyrophosphorylase</fullName>
        </alternativeName>
        <alternativeName>
            <fullName evidence="11">tRNA adenylyl-/cytidylyl-transferase</fullName>
        </alternativeName>
        <alternativeName>
            <fullName evidence="11">tRNA nucleotidyltransferase</fullName>
        </alternativeName>
        <alternativeName>
            <fullName evidence="11">tRNA-NT</fullName>
        </alternativeName>
    </domain>
    <domain>
        <recommendedName>
            <fullName evidence="11">2'-nucleotidase</fullName>
            <ecNumber evidence="11">3.1.3.-</ecNumber>
        </recommendedName>
    </domain>
    <domain>
        <recommendedName>
            <fullName evidence="11">2',3'-cyclic phosphodiesterase</fullName>
            <ecNumber evidence="11">3.1.4.-</ecNumber>
        </recommendedName>
    </domain>
    <domain>
        <recommendedName>
            <fullName evidence="11">Phosphatase</fullName>
        </recommendedName>
    </domain>
</protein>
<feature type="binding site" evidence="11">
    <location>
        <position position="91"/>
    </location>
    <ligand>
        <name>CTP</name>
        <dbReference type="ChEBI" id="CHEBI:37563"/>
    </ligand>
</feature>
<keyword evidence="6 11" id="KW-0547">Nucleotide-binding</keyword>
<feature type="domain" description="HD" evidence="12">
    <location>
        <begin position="226"/>
        <end position="327"/>
    </location>
</feature>
<dbReference type="Gene3D" id="1.10.3090.10">
    <property type="entry name" value="cca-adding enzyme, domain 2"/>
    <property type="match status" value="1"/>
</dbReference>
<dbReference type="EC" id="2.7.7.72" evidence="11"/>
<evidence type="ECO:0000256" key="11">
    <source>
        <dbReference type="HAMAP-Rule" id="MF_01261"/>
    </source>
</evidence>
<comment type="function">
    <text evidence="11">Catalyzes the addition and repair of the essential 3'-terminal CCA sequence in tRNAs without using a nucleic acid template. Adds these three nucleotides in the order of C, C, and A to the tRNA nucleotide-73, using CTP and ATP as substrates and producing inorganic pyrophosphate. tRNA 3'-terminal CCA addition is required both for tRNA processing and repair. Also involved in tRNA surveillance by mediating tandem CCA addition to generate a CCACCA at the 3' terminus of unstable tRNAs. While stable tRNAs receive only 3'-terminal CCA, unstable tRNAs are marked with CCACCA and rapidly degraded.</text>
</comment>
<dbReference type="HAMAP" id="MF_01261">
    <property type="entry name" value="CCA_bact_type1"/>
    <property type="match status" value="1"/>
</dbReference>
<dbReference type="CDD" id="cd00077">
    <property type="entry name" value="HDc"/>
    <property type="match status" value="1"/>
</dbReference>
<dbReference type="CDD" id="cd05398">
    <property type="entry name" value="NT_ClassII-CCAase"/>
    <property type="match status" value="1"/>
</dbReference>
<dbReference type="Proteomes" id="UP000318199">
    <property type="component" value="Unassembled WGS sequence"/>
</dbReference>
<evidence type="ECO:0000256" key="6">
    <source>
        <dbReference type="ARBA" id="ARBA00022741"/>
    </source>
</evidence>
<dbReference type="GO" id="GO:0004112">
    <property type="term" value="F:cyclic-nucleotide phosphodiesterase activity"/>
    <property type="evidence" value="ECO:0007669"/>
    <property type="project" value="UniProtKB-UniRule"/>
</dbReference>
<gene>
    <name evidence="11" type="primary">cca</name>
    <name evidence="13" type="ORF">FN976_16100</name>
</gene>
<keyword evidence="5 11" id="KW-0479">Metal-binding</keyword>
<dbReference type="InterPro" id="IPR002646">
    <property type="entry name" value="PolA_pol_head_dom"/>
</dbReference>
<comment type="cofactor">
    <cofactor evidence="11">
        <name>Mg(2+)</name>
        <dbReference type="ChEBI" id="CHEBI:18420"/>
    </cofactor>
    <text evidence="11">Magnesium is required for nucleotidyltransferase activity.</text>
</comment>
<feature type="binding site" evidence="11">
    <location>
        <position position="21"/>
    </location>
    <ligand>
        <name>Mg(2+)</name>
        <dbReference type="ChEBI" id="CHEBI:18420"/>
    </ligand>
</feature>
<keyword evidence="4 11" id="KW-0548">Nucleotidyltransferase</keyword>
<proteinExistence type="inferred from homology"/>
<dbReference type="GO" id="GO:0016791">
    <property type="term" value="F:phosphatase activity"/>
    <property type="evidence" value="ECO:0007669"/>
    <property type="project" value="UniProtKB-UniRule"/>
</dbReference>
<evidence type="ECO:0000259" key="12">
    <source>
        <dbReference type="PROSITE" id="PS51831"/>
    </source>
</evidence>
<feature type="binding site" evidence="11">
    <location>
        <position position="91"/>
    </location>
    <ligand>
        <name>ATP</name>
        <dbReference type="ChEBI" id="CHEBI:30616"/>
    </ligand>
</feature>
<dbReference type="InterPro" id="IPR003607">
    <property type="entry name" value="HD/PDEase_dom"/>
</dbReference>
<dbReference type="Pfam" id="PF12627">
    <property type="entry name" value="PolyA_pol_RNAbd"/>
    <property type="match status" value="1"/>
</dbReference>
<name>A0A562ZQ90_9BURK</name>
<dbReference type="EC" id="3.1.4.-" evidence="11"/>
<evidence type="ECO:0000256" key="2">
    <source>
        <dbReference type="ARBA" id="ARBA00022679"/>
    </source>
</evidence>
<keyword evidence="2 11" id="KW-0808">Transferase</keyword>
<dbReference type="OrthoDB" id="9805698at2"/>
<dbReference type="GO" id="GO:0160016">
    <property type="term" value="F:CCACCA tRNA nucleotidyltransferase activity"/>
    <property type="evidence" value="ECO:0007669"/>
    <property type="project" value="RHEA"/>
</dbReference>
<dbReference type="Gene3D" id="3.30.460.10">
    <property type="entry name" value="Beta Polymerase, domain 2"/>
    <property type="match status" value="1"/>
</dbReference>
<dbReference type="GO" id="GO:0000287">
    <property type="term" value="F:magnesium ion binding"/>
    <property type="evidence" value="ECO:0007669"/>
    <property type="project" value="UniProtKB-UniRule"/>
</dbReference>
<feature type="binding site" evidence="11">
    <location>
        <position position="140"/>
    </location>
    <ligand>
        <name>ATP</name>
        <dbReference type="ChEBI" id="CHEBI:30616"/>
    </ligand>
</feature>
<comment type="caution">
    <text evidence="13">The sequence shown here is derived from an EMBL/GenBank/DDBJ whole genome shotgun (WGS) entry which is preliminary data.</text>
</comment>
<dbReference type="SUPFAM" id="SSF81891">
    <property type="entry name" value="Poly A polymerase C-terminal region-like"/>
    <property type="match status" value="1"/>
</dbReference>
<keyword evidence="1 11" id="KW-0533">Nickel</keyword>
<dbReference type="NCBIfam" id="NF008137">
    <property type="entry name" value="PRK10885.1"/>
    <property type="match status" value="1"/>
</dbReference>
<dbReference type="GO" id="GO:0000049">
    <property type="term" value="F:tRNA binding"/>
    <property type="evidence" value="ECO:0007669"/>
    <property type="project" value="UniProtKB-UniRule"/>
</dbReference>
<comment type="cofactor">
    <cofactor evidence="11">
        <name>Ni(2+)</name>
        <dbReference type="ChEBI" id="CHEBI:49786"/>
    </cofactor>
    <text evidence="11">Nickel for phosphatase activity.</text>
</comment>
<dbReference type="AlphaFoldDB" id="A0A562ZQ90"/>
<comment type="miscellaneous">
    <text evidence="11">A single active site specifically recognizes both ATP and CTP and is responsible for their addition.</text>
</comment>
<keyword evidence="8 11" id="KW-0067">ATP-binding</keyword>
<feature type="binding site" evidence="11">
    <location>
        <position position="140"/>
    </location>
    <ligand>
        <name>CTP</name>
        <dbReference type="ChEBI" id="CHEBI:37563"/>
    </ligand>
</feature>
<dbReference type="InterPro" id="IPR050124">
    <property type="entry name" value="tRNA_CCA-adding_enzyme"/>
</dbReference>
<dbReference type="Pfam" id="PF01966">
    <property type="entry name" value="HD"/>
    <property type="match status" value="1"/>
</dbReference>
<dbReference type="HAMAP" id="MF_01262">
    <property type="entry name" value="CCA_bact_type2"/>
    <property type="match status" value="1"/>
</dbReference>
<sequence length="408" mass="45009">MQTYRVGGAVRDALLGLPVHDNDWVVVGATPEEMILGGYLPVGKDFPVFLHPRTREEYALARTERKTARGYHGFAFHTDPGVTLEEDLARRDLTINAMAQAEDGTLVDPFNGQGDLRAKMLRHVTEAFREDPVRILRVARFAARFPGFSVAPETQALMRAMVADGEVDALVPERVWQELARGLGEQRPSRMFEVLRGCGALAVLLPEVERLWGVPQRADYHPEVDTGVHLMMVLDMAARLQAPLPARFACLTHDLGKGTTPADILPRHLGHEARSVDLLLVLCERLRVPNECRELAEVVAREHGNIHRSEAFDATAVVRLLERCDAFRKPDRFVQVLLACECDARGRLGLEERPYPQRDRLLAALGAARAVSTAAIAEEGQARGLAGQAIGQRIHQARIAAVAAALAH</sequence>
<comment type="similarity">
    <text evidence="11">Belongs to the tRNA nucleotidyltransferase/poly(A) polymerase family. Bacterial CCA-adding enzyme type 1 subfamily.</text>
</comment>
<comment type="catalytic activity">
    <reaction evidence="11">
        <text>a tRNA precursor + 2 CTP + ATP = a tRNA with a 3' CCA end + 3 diphosphate</text>
        <dbReference type="Rhea" id="RHEA:14433"/>
        <dbReference type="Rhea" id="RHEA-COMP:10465"/>
        <dbReference type="Rhea" id="RHEA-COMP:10468"/>
        <dbReference type="ChEBI" id="CHEBI:30616"/>
        <dbReference type="ChEBI" id="CHEBI:33019"/>
        <dbReference type="ChEBI" id="CHEBI:37563"/>
        <dbReference type="ChEBI" id="CHEBI:74896"/>
        <dbReference type="ChEBI" id="CHEBI:83071"/>
        <dbReference type="EC" id="2.7.7.72"/>
    </reaction>
</comment>
<keyword evidence="11 13" id="KW-0378">Hydrolase</keyword>
<feature type="binding site" evidence="11">
    <location>
        <position position="137"/>
    </location>
    <ligand>
        <name>CTP</name>
        <dbReference type="ChEBI" id="CHEBI:37563"/>
    </ligand>
</feature>
<dbReference type="GO" id="GO:0001680">
    <property type="term" value="P:tRNA 3'-terminal CCA addition"/>
    <property type="evidence" value="ECO:0007669"/>
    <property type="project" value="UniProtKB-UniRule"/>
</dbReference>
<comment type="catalytic activity">
    <reaction evidence="11">
        <text>a tRNA with a 3' CCA end + 2 CTP + ATP = a tRNA with a 3' CCACCA end + 3 diphosphate</text>
        <dbReference type="Rhea" id="RHEA:76235"/>
        <dbReference type="Rhea" id="RHEA-COMP:10468"/>
        <dbReference type="Rhea" id="RHEA-COMP:18655"/>
        <dbReference type="ChEBI" id="CHEBI:30616"/>
        <dbReference type="ChEBI" id="CHEBI:33019"/>
        <dbReference type="ChEBI" id="CHEBI:37563"/>
        <dbReference type="ChEBI" id="CHEBI:83071"/>
        <dbReference type="ChEBI" id="CHEBI:195187"/>
    </reaction>
</comment>
<keyword evidence="7 11" id="KW-0692">RNA repair</keyword>
<dbReference type="PANTHER" id="PTHR47545:SF1">
    <property type="entry name" value="MULTIFUNCTIONAL CCA PROTEIN"/>
    <property type="match status" value="1"/>
</dbReference>
<dbReference type="Pfam" id="PF01743">
    <property type="entry name" value="PolyA_pol"/>
    <property type="match status" value="1"/>
</dbReference>
<feature type="binding site" evidence="11">
    <location>
        <position position="23"/>
    </location>
    <ligand>
        <name>Mg(2+)</name>
        <dbReference type="ChEBI" id="CHEBI:18420"/>
    </ligand>
</feature>
<dbReference type="InterPro" id="IPR012006">
    <property type="entry name" value="CCA_bact"/>
</dbReference>
<accession>A0A562ZQ90</accession>
<feature type="binding site" evidence="11">
    <location>
        <position position="137"/>
    </location>
    <ligand>
        <name>ATP</name>
        <dbReference type="ChEBI" id="CHEBI:30616"/>
    </ligand>
</feature>
<dbReference type="EMBL" id="VOBQ01000012">
    <property type="protein sequence ID" value="TWO70498.1"/>
    <property type="molecule type" value="Genomic_DNA"/>
</dbReference>
<feature type="binding site" evidence="11">
    <location>
        <position position="11"/>
    </location>
    <ligand>
        <name>ATP</name>
        <dbReference type="ChEBI" id="CHEBI:30616"/>
    </ligand>
</feature>
<evidence type="ECO:0000256" key="3">
    <source>
        <dbReference type="ARBA" id="ARBA00022694"/>
    </source>
</evidence>
<evidence type="ECO:0000256" key="10">
    <source>
        <dbReference type="ARBA" id="ARBA00022884"/>
    </source>
</evidence>
<evidence type="ECO:0000256" key="7">
    <source>
        <dbReference type="ARBA" id="ARBA00022800"/>
    </source>
</evidence>
<reference evidence="13 14" key="1">
    <citation type="submission" date="2019-07" db="EMBL/GenBank/DDBJ databases">
        <title>Caenimonas sedimenti sp. nov., isolated from activated sludge.</title>
        <authorList>
            <person name="Xu J."/>
        </authorList>
    </citation>
    <scope>NUCLEOTIDE SEQUENCE [LARGE SCALE GENOMIC DNA]</scope>
    <source>
        <strain evidence="13 14">HX-9-20</strain>
    </source>
</reference>
<evidence type="ECO:0000256" key="1">
    <source>
        <dbReference type="ARBA" id="ARBA00022596"/>
    </source>
</evidence>
<dbReference type="RefSeq" id="WP_145894054.1">
    <property type="nucleotide sequence ID" value="NZ_VOBQ01000012.1"/>
</dbReference>
<dbReference type="GO" id="GO:0004810">
    <property type="term" value="F:CCA tRNA nucleotidyltransferase activity"/>
    <property type="evidence" value="ECO:0007669"/>
    <property type="project" value="UniProtKB-UniRule"/>
</dbReference>
<dbReference type="EC" id="3.1.3.-" evidence="11"/>
<keyword evidence="11" id="KW-0511">Multifunctional enzyme</keyword>
<keyword evidence="14" id="KW-1185">Reference proteome</keyword>
<keyword evidence="3 11" id="KW-0819">tRNA processing</keyword>
<comment type="subunit">
    <text evidence="11">Monomer. Can also form homodimers and oligomers.</text>
</comment>
<evidence type="ECO:0000256" key="4">
    <source>
        <dbReference type="ARBA" id="ARBA00022695"/>
    </source>
</evidence>